<feature type="region of interest" description="Disordered" evidence="10">
    <location>
        <begin position="336"/>
        <end position="534"/>
    </location>
</feature>
<evidence type="ECO:0000259" key="12">
    <source>
        <dbReference type="PROSITE" id="PS50030"/>
    </source>
</evidence>
<comment type="caution">
    <text evidence="13">The sequence shown here is derived from an EMBL/GenBank/DDBJ whole genome shotgun (WGS) entry which is preliminary data.</text>
</comment>
<evidence type="ECO:0000256" key="3">
    <source>
        <dbReference type="ARBA" id="ARBA00022679"/>
    </source>
</evidence>
<keyword evidence="5" id="KW-0418">Kinase</keyword>
<dbReference type="PROSITE" id="PS00107">
    <property type="entry name" value="PROTEIN_KINASE_ATP"/>
    <property type="match status" value="1"/>
</dbReference>
<feature type="compositionally biased region" description="Basic and acidic residues" evidence="10">
    <location>
        <begin position="570"/>
        <end position="584"/>
    </location>
</feature>
<feature type="compositionally biased region" description="Polar residues" evidence="10">
    <location>
        <begin position="345"/>
        <end position="361"/>
    </location>
</feature>
<feature type="non-terminal residue" evidence="13">
    <location>
        <position position="1"/>
    </location>
</feature>
<evidence type="ECO:0000256" key="7">
    <source>
        <dbReference type="ARBA" id="ARBA00047899"/>
    </source>
</evidence>
<proteinExistence type="predicted"/>
<keyword evidence="2" id="KW-0723">Serine/threonine-protein kinase</keyword>
<dbReference type="InterPro" id="IPR000719">
    <property type="entry name" value="Prot_kinase_dom"/>
</dbReference>
<dbReference type="SUPFAM" id="SSF56112">
    <property type="entry name" value="Protein kinase-like (PK-like)"/>
    <property type="match status" value="1"/>
</dbReference>
<dbReference type="EC" id="2.7.11.1" evidence="1"/>
<feature type="binding site" evidence="9">
    <location>
        <position position="78"/>
    </location>
    <ligand>
        <name>ATP</name>
        <dbReference type="ChEBI" id="CHEBI:30616"/>
    </ligand>
</feature>
<dbReference type="FunFam" id="1.10.510.10:FF:000571">
    <property type="entry name" value="Maternal embryonic leucine zipper kinase"/>
    <property type="match status" value="1"/>
</dbReference>
<reference evidence="13 14" key="1">
    <citation type="submission" date="2020-03" db="EMBL/GenBank/DDBJ databases">
        <title>Dissostichus mawsoni Genome sequencing and assembly.</title>
        <authorList>
            <person name="Park H."/>
        </authorList>
    </citation>
    <scope>NUCLEOTIDE SEQUENCE [LARGE SCALE GENOMIC DNA]</scope>
    <source>
        <strain evidence="13">DM0001</strain>
        <tissue evidence="13">Muscle</tissue>
    </source>
</reference>
<feature type="compositionally biased region" description="Polar residues" evidence="10">
    <location>
        <begin position="587"/>
        <end position="598"/>
    </location>
</feature>
<feature type="region of interest" description="Disordered" evidence="10">
    <location>
        <begin position="546"/>
        <end position="602"/>
    </location>
</feature>
<dbReference type="Gene3D" id="1.10.510.10">
    <property type="entry name" value="Transferase(Phosphotransferase) domain 1"/>
    <property type="match status" value="2"/>
</dbReference>
<dbReference type="CDD" id="cd14339">
    <property type="entry name" value="UBA_SNRK"/>
    <property type="match status" value="1"/>
</dbReference>
<keyword evidence="4 9" id="KW-0547">Nucleotide-binding</keyword>
<gene>
    <name evidence="13" type="ORF">F7725_024879</name>
</gene>
<dbReference type="FunFam" id="3.30.200.20:FF:000003">
    <property type="entry name" value="Non-specific serine/threonine protein kinase"/>
    <property type="match status" value="1"/>
</dbReference>
<dbReference type="InterPro" id="IPR015940">
    <property type="entry name" value="UBA"/>
</dbReference>
<dbReference type="OrthoDB" id="942095at2759"/>
<dbReference type="SMART" id="SM00220">
    <property type="entry name" value="S_TKc"/>
    <property type="match status" value="1"/>
</dbReference>
<dbReference type="PROSITE" id="PS50011">
    <property type="entry name" value="PROTEIN_KINASE_DOM"/>
    <property type="match status" value="1"/>
</dbReference>
<dbReference type="GO" id="GO:0035556">
    <property type="term" value="P:intracellular signal transduction"/>
    <property type="evidence" value="ECO:0007669"/>
    <property type="project" value="TreeGrafter"/>
</dbReference>
<feature type="compositionally biased region" description="Pro residues" evidence="10">
    <location>
        <begin position="20"/>
        <end position="31"/>
    </location>
</feature>
<evidence type="ECO:0000259" key="11">
    <source>
        <dbReference type="PROSITE" id="PS50011"/>
    </source>
</evidence>
<dbReference type="PANTHER" id="PTHR24346:SF90">
    <property type="entry name" value="SNF RELATED KINASE"/>
    <property type="match status" value="1"/>
</dbReference>
<evidence type="ECO:0000256" key="1">
    <source>
        <dbReference type="ARBA" id="ARBA00012513"/>
    </source>
</evidence>
<organism evidence="13 14">
    <name type="scientific">Dissostichus mawsoni</name>
    <name type="common">Antarctic cod</name>
    <dbReference type="NCBI Taxonomy" id="36200"/>
    <lineage>
        <taxon>Eukaryota</taxon>
        <taxon>Metazoa</taxon>
        <taxon>Chordata</taxon>
        <taxon>Craniata</taxon>
        <taxon>Vertebrata</taxon>
        <taxon>Euteleostomi</taxon>
        <taxon>Actinopterygii</taxon>
        <taxon>Neopterygii</taxon>
        <taxon>Teleostei</taxon>
        <taxon>Neoteleostei</taxon>
        <taxon>Acanthomorphata</taxon>
        <taxon>Eupercaria</taxon>
        <taxon>Perciformes</taxon>
        <taxon>Notothenioidei</taxon>
        <taxon>Nototheniidae</taxon>
        <taxon>Dissostichus</taxon>
    </lineage>
</organism>
<evidence type="ECO:0000256" key="4">
    <source>
        <dbReference type="ARBA" id="ARBA00022741"/>
    </source>
</evidence>
<feature type="region of interest" description="Disordered" evidence="10">
    <location>
        <begin position="1"/>
        <end position="34"/>
    </location>
</feature>
<dbReference type="InterPro" id="IPR008271">
    <property type="entry name" value="Ser/Thr_kinase_AS"/>
</dbReference>
<keyword evidence="3" id="KW-0808">Transferase</keyword>
<evidence type="ECO:0000256" key="6">
    <source>
        <dbReference type="ARBA" id="ARBA00022840"/>
    </source>
</evidence>
<dbReference type="AlphaFoldDB" id="A0A7J5X9J4"/>
<dbReference type="EMBL" id="JAAKFY010000026">
    <property type="protein sequence ID" value="KAF3833675.1"/>
    <property type="molecule type" value="Genomic_DNA"/>
</dbReference>
<dbReference type="GO" id="GO:0005737">
    <property type="term" value="C:cytoplasm"/>
    <property type="evidence" value="ECO:0007669"/>
    <property type="project" value="TreeGrafter"/>
</dbReference>
<keyword evidence="14" id="KW-1185">Reference proteome</keyword>
<feature type="domain" description="Protein kinase" evidence="11">
    <location>
        <begin position="49"/>
        <end position="266"/>
    </location>
</feature>
<dbReference type="InterPro" id="IPR017441">
    <property type="entry name" value="Protein_kinase_ATP_BS"/>
</dbReference>
<evidence type="ECO:0000256" key="2">
    <source>
        <dbReference type="ARBA" id="ARBA00022527"/>
    </source>
</evidence>
<evidence type="ECO:0000313" key="14">
    <source>
        <dbReference type="Proteomes" id="UP000518266"/>
    </source>
</evidence>
<keyword evidence="6 9" id="KW-0067">ATP-binding</keyword>
<evidence type="ECO:0000256" key="9">
    <source>
        <dbReference type="PROSITE-ProRule" id="PRU10141"/>
    </source>
</evidence>
<evidence type="ECO:0000313" key="13">
    <source>
        <dbReference type="EMBL" id="KAF3833675.1"/>
    </source>
</evidence>
<dbReference type="PROSITE" id="PS50030">
    <property type="entry name" value="UBA"/>
    <property type="match status" value="1"/>
</dbReference>
<dbReference type="GO" id="GO:0004674">
    <property type="term" value="F:protein serine/threonine kinase activity"/>
    <property type="evidence" value="ECO:0007669"/>
    <property type="project" value="UniProtKB-KW"/>
</dbReference>
<comment type="catalytic activity">
    <reaction evidence="7">
        <text>L-threonyl-[protein] + ATP = O-phospho-L-threonyl-[protein] + ADP + H(+)</text>
        <dbReference type="Rhea" id="RHEA:46608"/>
        <dbReference type="Rhea" id="RHEA-COMP:11060"/>
        <dbReference type="Rhea" id="RHEA-COMP:11605"/>
        <dbReference type="ChEBI" id="CHEBI:15378"/>
        <dbReference type="ChEBI" id="CHEBI:30013"/>
        <dbReference type="ChEBI" id="CHEBI:30616"/>
        <dbReference type="ChEBI" id="CHEBI:61977"/>
        <dbReference type="ChEBI" id="CHEBI:456216"/>
        <dbReference type="EC" id="2.7.11.1"/>
    </reaction>
</comment>
<feature type="domain" description="UBA" evidence="12">
    <location>
        <begin position="288"/>
        <end position="331"/>
    </location>
</feature>
<feature type="region of interest" description="Disordered" evidence="10">
    <location>
        <begin position="726"/>
        <end position="748"/>
    </location>
</feature>
<sequence>MSDLNLLRRKWRTDRKPPGNRRPPPPPPCPPVSMAGLKRHHDGKVAGLYDLDKTLGRGHFAVVKLARHVFTGEKVAVKVIDKTKLDPVARAHLFQEVRCMKMVQHPNVVRLYEVIDTATKLYLILELGDGGDMYDCIMKHEGGLTEEVAKCYFAQIVHAISYCHRLHVVHRDLKPENVVFFEKLGVVKLTDFGFSNSLGVILFMLVCGQPPFQETNDSETLTMIMDCKYTVPPHISHACKDLIARMLQREPTKRATLEEIGAHEWLQGVDPSPATKLSTPLVSHRSLSEEEHGSIIQRMVLGAIADRDTITEALESNQYNHITATYFLLAEKMLRDKQEKEQHNQTRSPSPSKAQFRQSWPTRVDVHQDVSDGLGGSNYLSPGGPQSPARSAESLHRGPRPKTALLDLGQRPVFGQTQERGPGLRLGSLTSVGPGKTRSPSLFSVEEDEEEDDKPSLPAQVVLRAKAPSSSSGNRLTSRMSAPVLNQIHEEDKEEEEQQERRELNGFGPPKPSLSLNLNPRPPSPTTLISSPKTVTLRAPVAVFTPSAETSDDETESHHKLDTTSVDGDGGEREESKEGGENRESSPSNCASPGSLSGQGKAKAASGLVESLKLMSLCLSSQFHNLTGGGGGGGEVGDRPMWRMCMGGSTGSLDKVSLLGGPSPRGNLYHQQPALGDPLGDPLLDGPHSGTLRLGELDLARENHRNMKNRVLQRPLSDKTLSVNIHRGPKEEGDHSGRLSVKLSPQTRRSQQQTDYLLLASAVTEQRAECRAALEASLSGSPEWVTPLNMHHAVTVLSLCCHLLASNNHREFPEQHGSPLTQTLLPHISHR</sequence>
<accession>A0A7J5X9J4</accession>
<dbReference type="InterPro" id="IPR011009">
    <property type="entry name" value="Kinase-like_dom_sf"/>
</dbReference>
<dbReference type="PROSITE" id="PS00108">
    <property type="entry name" value="PROTEIN_KINASE_ST"/>
    <property type="match status" value="1"/>
</dbReference>
<evidence type="ECO:0000256" key="10">
    <source>
        <dbReference type="SAM" id="MobiDB-lite"/>
    </source>
</evidence>
<dbReference type="GO" id="GO:0005524">
    <property type="term" value="F:ATP binding"/>
    <property type="evidence" value="ECO:0007669"/>
    <property type="project" value="UniProtKB-UniRule"/>
</dbReference>
<name>A0A7J5X9J4_DISMA</name>
<feature type="compositionally biased region" description="Basic and acidic residues" evidence="10">
    <location>
        <begin position="728"/>
        <end position="737"/>
    </location>
</feature>
<protein>
    <recommendedName>
        <fullName evidence="1">non-specific serine/threonine protein kinase</fullName>
        <ecNumber evidence="1">2.7.11.1</ecNumber>
    </recommendedName>
</protein>
<feature type="compositionally biased region" description="Polar residues" evidence="10">
    <location>
        <begin position="468"/>
        <end position="480"/>
    </location>
</feature>
<comment type="catalytic activity">
    <reaction evidence="8">
        <text>L-seryl-[protein] + ATP = O-phospho-L-seryl-[protein] + ADP + H(+)</text>
        <dbReference type="Rhea" id="RHEA:17989"/>
        <dbReference type="Rhea" id="RHEA-COMP:9863"/>
        <dbReference type="Rhea" id="RHEA-COMP:11604"/>
        <dbReference type="ChEBI" id="CHEBI:15378"/>
        <dbReference type="ChEBI" id="CHEBI:29999"/>
        <dbReference type="ChEBI" id="CHEBI:30616"/>
        <dbReference type="ChEBI" id="CHEBI:83421"/>
        <dbReference type="ChEBI" id="CHEBI:456216"/>
        <dbReference type="EC" id="2.7.11.1"/>
    </reaction>
</comment>
<evidence type="ECO:0000256" key="5">
    <source>
        <dbReference type="ARBA" id="ARBA00022777"/>
    </source>
</evidence>
<dbReference type="Proteomes" id="UP000518266">
    <property type="component" value="Unassembled WGS sequence"/>
</dbReference>
<evidence type="ECO:0000256" key="8">
    <source>
        <dbReference type="ARBA" id="ARBA00048679"/>
    </source>
</evidence>
<dbReference type="Pfam" id="PF00069">
    <property type="entry name" value="Pkinase"/>
    <property type="match status" value="1"/>
</dbReference>
<dbReference type="PANTHER" id="PTHR24346">
    <property type="entry name" value="MAP/MICROTUBULE AFFINITY-REGULATING KINASE"/>
    <property type="match status" value="1"/>
</dbReference>
<feature type="region of interest" description="Disordered" evidence="10">
    <location>
        <begin position="811"/>
        <end position="831"/>
    </location>
</feature>